<keyword evidence="8" id="KW-0645">Protease</keyword>
<dbReference type="Proteomes" id="UP001429580">
    <property type="component" value="Unassembled WGS sequence"/>
</dbReference>
<keyword evidence="2" id="KW-0479">Metal-binding</keyword>
<feature type="domain" description="Peptidase M24 C-terminal" evidence="7">
    <location>
        <begin position="566"/>
        <end position="625"/>
    </location>
</feature>
<feature type="domain" description="Creatinase N-terminal" evidence="6">
    <location>
        <begin position="25"/>
        <end position="153"/>
    </location>
</feature>
<dbReference type="Gene3D" id="3.90.230.10">
    <property type="entry name" value="Creatinase/methionine aminopeptidase superfamily"/>
    <property type="match status" value="1"/>
</dbReference>
<dbReference type="Gene3D" id="3.40.350.10">
    <property type="entry name" value="Creatinase/prolidase N-terminal domain"/>
    <property type="match status" value="2"/>
</dbReference>
<dbReference type="InterPro" id="IPR029149">
    <property type="entry name" value="Creatin/AminoP/Spt16_N"/>
</dbReference>
<sequence length="625" mass="66837">MTSRYQSFDDPAAAAPPGARPGAERLAALRRVLAQHGLSGFIVPRADEHQGEYVPAGEERLAWLTGFSGSAGTAVVLENEAAVVVDGRYVIQVREQIDTTLFAPVALAQTTPEQWIASHLPEGGALGYDPWLHTDGQVRRMEKAVAEARGTLVAVAENPLDAVWSNRPPQPRAPVRLHPLSVAGETAASKLARLRERLAQAKIDGLIVSDPHNIAWLFNIRGSDVPHTPIALGYALVPATERPTLFLAPDRFDEITASAVSQVADLAPAGTAPEGRPLGAREALAHAIAGLVARAGKAVCIQIDSATGAFALQHTVANAEARFHIADDPLTALKAVKNRREIEGARAAQRRDGTAVTRFLAWVAREAPSGKLTEIDVVEALEGFRRDTGLLVDISFPTIAGANENAALPHYRVTRAGNRPVTPGILLVDSGGQYVDGTTDITRTVAIGTPSPELRDRFTRVLKGHIAVATAVFPKGTSGTQIDPFARRPLWEAGLDFDHGTGHGVGSFLSVHEGPQRISRLGGVALEAGMILSNEPGYYREGHYGIRIENLLVVEDRQVPGADRPVLGFETITLAPIDRSLVAVSLLSDGERAWLNAYHDRVRNTLAAHVDDETRAWLASATAPL</sequence>
<evidence type="ECO:0000256" key="1">
    <source>
        <dbReference type="ARBA" id="ARBA00008766"/>
    </source>
</evidence>
<evidence type="ECO:0000313" key="8">
    <source>
        <dbReference type="EMBL" id="NIJ57431.1"/>
    </source>
</evidence>
<evidence type="ECO:0000259" key="7">
    <source>
        <dbReference type="Pfam" id="PF16188"/>
    </source>
</evidence>
<dbReference type="InterPro" id="IPR036005">
    <property type="entry name" value="Creatinase/aminopeptidase-like"/>
</dbReference>
<keyword evidence="8" id="KW-0031">Aminopeptidase</keyword>
<dbReference type="InterPro" id="IPR000994">
    <property type="entry name" value="Pept_M24"/>
</dbReference>
<organism evidence="8 9">
    <name type="scientific">Pseudochelatococcus lubricantis</name>
    <dbReference type="NCBI Taxonomy" id="1538102"/>
    <lineage>
        <taxon>Bacteria</taxon>
        <taxon>Pseudomonadati</taxon>
        <taxon>Pseudomonadota</taxon>
        <taxon>Alphaproteobacteria</taxon>
        <taxon>Hyphomicrobiales</taxon>
        <taxon>Chelatococcaceae</taxon>
        <taxon>Pseudochelatococcus</taxon>
    </lineage>
</organism>
<protein>
    <submittedName>
        <fullName evidence="8">Xaa-Pro aminopeptidase</fullName>
        <ecNumber evidence="8">3.4.11.9</ecNumber>
    </submittedName>
</protein>
<reference evidence="8 9" key="1">
    <citation type="submission" date="2020-03" db="EMBL/GenBank/DDBJ databases">
        <title>Genomic Encyclopedia of Type Strains, Phase IV (KMG-IV): sequencing the most valuable type-strain genomes for metagenomic binning, comparative biology and taxonomic classification.</title>
        <authorList>
            <person name="Goeker M."/>
        </authorList>
    </citation>
    <scope>NUCLEOTIDE SEQUENCE [LARGE SCALE GENOMIC DNA]</scope>
    <source>
        <strain evidence="8 9">DSM 103870</strain>
    </source>
</reference>
<dbReference type="SUPFAM" id="SSF53092">
    <property type="entry name" value="Creatinase/prolidase N-terminal domain"/>
    <property type="match status" value="2"/>
</dbReference>
<name>A0ABX0UWW1_9HYPH</name>
<comment type="caution">
    <text evidence="8">The sequence shown here is derived from an EMBL/GenBank/DDBJ whole genome shotgun (WGS) entry which is preliminary data.</text>
</comment>
<dbReference type="RefSeq" id="WP_166949921.1">
    <property type="nucleotide sequence ID" value="NZ_JAASQI010000002.1"/>
</dbReference>
<dbReference type="InterPro" id="IPR032416">
    <property type="entry name" value="Peptidase_M24_C"/>
</dbReference>
<feature type="region of interest" description="Disordered" evidence="4">
    <location>
        <begin position="1"/>
        <end position="20"/>
    </location>
</feature>
<dbReference type="SUPFAM" id="SSF55920">
    <property type="entry name" value="Creatinase/aminopeptidase"/>
    <property type="match status" value="1"/>
</dbReference>
<evidence type="ECO:0000313" key="9">
    <source>
        <dbReference type="Proteomes" id="UP001429580"/>
    </source>
</evidence>
<dbReference type="CDD" id="cd01085">
    <property type="entry name" value="APP"/>
    <property type="match status" value="1"/>
</dbReference>
<dbReference type="EC" id="3.4.11.9" evidence="8"/>
<dbReference type="InterPro" id="IPR033740">
    <property type="entry name" value="Pept_M24B"/>
</dbReference>
<dbReference type="EMBL" id="JAASQI010000002">
    <property type="protein sequence ID" value="NIJ57431.1"/>
    <property type="molecule type" value="Genomic_DNA"/>
</dbReference>
<keyword evidence="9" id="KW-1185">Reference proteome</keyword>
<gene>
    <name evidence="8" type="ORF">FHS82_001257</name>
</gene>
<comment type="similarity">
    <text evidence="1">Belongs to the peptidase M24B family.</text>
</comment>
<dbReference type="PANTHER" id="PTHR43763:SF6">
    <property type="entry name" value="XAA-PRO AMINOPEPTIDASE 1"/>
    <property type="match status" value="1"/>
</dbReference>
<dbReference type="InterPro" id="IPR050422">
    <property type="entry name" value="X-Pro_aminopeptidase_P"/>
</dbReference>
<evidence type="ECO:0000259" key="5">
    <source>
        <dbReference type="Pfam" id="PF00557"/>
    </source>
</evidence>
<keyword evidence="3 8" id="KW-0378">Hydrolase</keyword>
<dbReference type="Pfam" id="PF00557">
    <property type="entry name" value="Peptidase_M24"/>
    <property type="match status" value="1"/>
</dbReference>
<evidence type="ECO:0000259" key="6">
    <source>
        <dbReference type="Pfam" id="PF01321"/>
    </source>
</evidence>
<feature type="compositionally biased region" description="Low complexity" evidence="4">
    <location>
        <begin position="11"/>
        <end position="20"/>
    </location>
</feature>
<dbReference type="Pfam" id="PF16189">
    <property type="entry name" value="Creatinase_N_2"/>
    <property type="match status" value="1"/>
</dbReference>
<evidence type="ECO:0000256" key="2">
    <source>
        <dbReference type="ARBA" id="ARBA00022723"/>
    </source>
</evidence>
<dbReference type="Pfam" id="PF01321">
    <property type="entry name" value="Creatinase_N"/>
    <property type="match status" value="1"/>
</dbReference>
<evidence type="ECO:0000256" key="4">
    <source>
        <dbReference type="SAM" id="MobiDB-lite"/>
    </source>
</evidence>
<feature type="domain" description="Peptidase M24" evidence="5">
    <location>
        <begin position="344"/>
        <end position="555"/>
    </location>
</feature>
<dbReference type="InterPro" id="IPR000587">
    <property type="entry name" value="Creatinase_N"/>
</dbReference>
<accession>A0ABX0UWW1</accession>
<proteinExistence type="inferred from homology"/>
<dbReference type="Pfam" id="PF16188">
    <property type="entry name" value="Peptidase_M24_C"/>
    <property type="match status" value="1"/>
</dbReference>
<dbReference type="PANTHER" id="PTHR43763">
    <property type="entry name" value="XAA-PRO AMINOPEPTIDASE 1"/>
    <property type="match status" value="1"/>
</dbReference>
<dbReference type="GO" id="GO:0004177">
    <property type="term" value="F:aminopeptidase activity"/>
    <property type="evidence" value="ECO:0007669"/>
    <property type="project" value="UniProtKB-KW"/>
</dbReference>
<evidence type="ECO:0000256" key="3">
    <source>
        <dbReference type="ARBA" id="ARBA00022801"/>
    </source>
</evidence>